<protein>
    <submittedName>
        <fullName evidence="3">Uncharacterized protein</fullName>
    </submittedName>
</protein>
<evidence type="ECO:0000313" key="3">
    <source>
        <dbReference type="EMBL" id="CEM01143.1"/>
    </source>
</evidence>
<dbReference type="VEuPathDB" id="CryptoDB:Vbra_13058"/>
<proteinExistence type="predicted"/>
<dbReference type="AlphaFoldDB" id="A0A0G4ETP9"/>
<dbReference type="Proteomes" id="UP000041254">
    <property type="component" value="Unassembled WGS sequence"/>
</dbReference>
<name>A0A0G4ETP9_VITBC</name>
<organism evidence="3 4">
    <name type="scientific">Vitrella brassicaformis (strain CCMP3155)</name>
    <dbReference type="NCBI Taxonomy" id="1169540"/>
    <lineage>
        <taxon>Eukaryota</taxon>
        <taxon>Sar</taxon>
        <taxon>Alveolata</taxon>
        <taxon>Colpodellida</taxon>
        <taxon>Vitrellaceae</taxon>
        <taxon>Vitrella</taxon>
    </lineage>
</organism>
<reference evidence="3 4" key="1">
    <citation type="submission" date="2014-11" db="EMBL/GenBank/DDBJ databases">
        <authorList>
            <person name="Zhu J."/>
            <person name="Qi W."/>
            <person name="Song R."/>
        </authorList>
    </citation>
    <scope>NUCLEOTIDE SEQUENCE [LARGE SCALE GENOMIC DNA]</scope>
</reference>
<accession>A0A0G4ETP9</accession>
<keyword evidence="4" id="KW-1185">Reference proteome</keyword>
<evidence type="ECO:0000256" key="1">
    <source>
        <dbReference type="SAM" id="MobiDB-lite"/>
    </source>
</evidence>
<keyword evidence="2" id="KW-0472">Membrane</keyword>
<dbReference type="EMBL" id="CDMY01000305">
    <property type="protein sequence ID" value="CEM01143.1"/>
    <property type="molecule type" value="Genomic_DNA"/>
</dbReference>
<dbReference type="InParanoid" id="A0A0G4ETP9"/>
<feature type="transmembrane region" description="Helical" evidence="2">
    <location>
        <begin position="163"/>
        <end position="180"/>
    </location>
</feature>
<evidence type="ECO:0000313" key="4">
    <source>
        <dbReference type="Proteomes" id="UP000041254"/>
    </source>
</evidence>
<feature type="region of interest" description="Disordered" evidence="1">
    <location>
        <begin position="1"/>
        <end position="41"/>
    </location>
</feature>
<keyword evidence="2" id="KW-1133">Transmembrane helix</keyword>
<keyword evidence="2" id="KW-0812">Transmembrane</keyword>
<evidence type="ECO:0000256" key="2">
    <source>
        <dbReference type="SAM" id="Phobius"/>
    </source>
</evidence>
<gene>
    <name evidence="3" type="ORF">Vbra_13058</name>
</gene>
<sequence length="216" mass="23369">MRRLFGWSSGGSGEAAPTSSEDDVETIPRPSQGGGAGYPQPDYSVAPYAGASANGGAGAGGRHGYAVAAHPGEGSGWGAQQTRAMQQNLAQQQLWSQSIAAWTQHIVKQTVEATSKAAQPPPVIIQNNMKAVAESLTQAPPAEPDPPAWIKLPRWARRLLKSGTFRLVLLVGGGLGIHWLREYLMQRHRRQELQRQMDTSLLSRASHYLKDVIHHL</sequence>